<gene>
    <name evidence="2" type="ORF">LTR05_004939</name>
</gene>
<proteinExistence type="predicted"/>
<evidence type="ECO:0000313" key="3">
    <source>
        <dbReference type="Proteomes" id="UP001309876"/>
    </source>
</evidence>
<keyword evidence="3" id="KW-1185">Reference proteome</keyword>
<accession>A0AAN7YGF2</accession>
<feature type="compositionally biased region" description="Low complexity" evidence="1">
    <location>
        <begin position="44"/>
        <end position="54"/>
    </location>
</feature>
<feature type="region of interest" description="Disordered" evidence="1">
    <location>
        <begin position="34"/>
        <end position="58"/>
    </location>
</feature>
<dbReference type="EMBL" id="JAVRRJ010000004">
    <property type="protein sequence ID" value="KAK5085652.1"/>
    <property type="molecule type" value="Genomic_DNA"/>
</dbReference>
<feature type="region of interest" description="Disordered" evidence="1">
    <location>
        <begin position="247"/>
        <end position="351"/>
    </location>
</feature>
<evidence type="ECO:0000313" key="2">
    <source>
        <dbReference type="EMBL" id="KAK5085652.1"/>
    </source>
</evidence>
<feature type="compositionally biased region" description="Basic and acidic residues" evidence="1">
    <location>
        <begin position="342"/>
        <end position="351"/>
    </location>
</feature>
<reference evidence="2 3" key="1">
    <citation type="submission" date="2023-08" db="EMBL/GenBank/DDBJ databases">
        <title>Black Yeasts Isolated from many extreme environments.</title>
        <authorList>
            <person name="Coleine C."/>
            <person name="Stajich J.E."/>
            <person name="Selbmann L."/>
        </authorList>
    </citation>
    <scope>NUCLEOTIDE SEQUENCE [LARGE SCALE GENOMIC DNA]</scope>
    <source>
        <strain evidence="2 3">CCFEE 5910</strain>
    </source>
</reference>
<organism evidence="2 3">
    <name type="scientific">Lithohypha guttulata</name>
    <dbReference type="NCBI Taxonomy" id="1690604"/>
    <lineage>
        <taxon>Eukaryota</taxon>
        <taxon>Fungi</taxon>
        <taxon>Dikarya</taxon>
        <taxon>Ascomycota</taxon>
        <taxon>Pezizomycotina</taxon>
        <taxon>Eurotiomycetes</taxon>
        <taxon>Chaetothyriomycetidae</taxon>
        <taxon>Chaetothyriales</taxon>
        <taxon>Trichomeriaceae</taxon>
        <taxon>Lithohypha</taxon>
    </lineage>
</organism>
<feature type="compositionally biased region" description="Low complexity" evidence="1">
    <location>
        <begin position="305"/>
        <end position="319"/>
    </location>
</feature>
<evidence type="ECO:0000256" key="1">
    <source>
        <dbReference type="SAM" id="MobiDB-lite"/>
    </source>
</evidence>
<evidence type="ECO:0008006" key="4">
    <source>
        <dbReference type="Google" id="ProtNLM"/>
    </source>
</evidence>
<feature type="compositionally biased region" description="Basic and acidic residues" evidence="1">
    <location>
        <begin position="282"/>
        <end position="302"/>
    </location>
</feature>
<comment type="caution">
    <text evidence="2">The sequence shown here is derived from an EMBL/GenBank/DDBJ whole genome shotgun (WGS) entry which is preliminary data.</text>
</comment>
<feature type="compositionally biased region" description="Low complexity" evidence="1">
    <location>
        <begin position="108"/>
        <end position="121"/>
    </location>
</feature>
<dbReference type="Proteomes" id="UP001309876">
    <property type="component" value="Unassembled WGS sequence"/>
</dbReference>
<feature type="compositionally biased region" description="Basic residues" evidence="1">
    <location>
        <begin position="326"/>
        <end position="341"/>
    </location>
</feature>
<feature type="compositionally biased region" description="Basic and acidic residues" evidence="1">
    <location>
        <begin position="266"/>
        <end position="275"/>
    </location>
</feature>
<feature type="region of interest" description="Disordered" evidence="1">
    <location>
        <begin position="102"/>
        <end position="126"/>
    </location>
</feature>
<sequence length="351" mass="39116">MNAAALLTNQGWLGPGHSLDARLTDYGAPKYKQKGHRGLAYDPTSSQSTTTTTTNGNGLIKPLLISQRHGSRHGIGKKAHEPQSGNEWWLKGLTSALANIGKSESERTASAATSGTGTPLSRGGGGGGNNGGLYGYFVAGQVMQGTLEKWNEQQEQEKHRAKKKRKSDVLEEEGEEGTTQQKDPLAVKPVKRIQTVKELETSLPYLAEREKGRARKHKKTPSTDIEQFTAMGQFFAIGVGQDLSKKNNNARVKHASVPSENVSESEDQKSKEERRLRRKRRKEEEQERRDLRLARMVEEELAKLNSTSNSSENMSEVENGSGGERTRRKAERKKKKRKKREREREGRKDEG</sequence>
<feature type="region of interest" description="Disordered" evidence="1">
    <location>
        <begin position="151"/>
        <end position="188"/>
    </location>
</feature>
<protein>
    <recommendedName>
        <fullName evidence="4">G-patch domain-containing protein</fullName>
    </recommendedName>
</protein>
<name>A0AAN7YGF2_9EURO</name>
<dbReference type="AlphaFoldDB" id="A0AAN7YGF2"/>